<keyword evidence="1" id="KW-0677">Repeat</keyword>
<evidence type="ECO:0000256" key="3">
    <source>
        <dbReference type="ARBA" id="ARBA00023159"/>
    </source>
</evidence>
<evidence type="ECO:0000313" key="9">
    <source>
        <dbReference type="Proteomes" id="UP000272924"/>
    </source>
</evidence>
<dbReference type="InterPro" id="IPR011608">
    <property type="entry name" value="PRD"/>
</dbReference>
<evidence type="ECO:0000256" key="4">
    <source>
        <dbReference type="ARBA" id="ARBA00023163"/>
    </source>
</evidence>
<dbReference type="PANTHER" id="PTHR30185">
    <property type="entry name" value="CRYPTIC BETA-GLUCOSIDE BGL OPERON ANTITERMINATOR"/>
    <property type="match status" value="1"/>
</dbReference>
<gene>
    <name evidence="8" type="ORF">EHW89_07750</name>
</gene>
<organism evidence="8 9">
    <name type="scientific">Streptococcus periodonticum</name>
    <dbReference type="NCBI Taxonomy" id="2490633"/>
    <lineage>
        <taxon>Bacteria</taxon>
        <taxon>Bacillati</taxon>
        <taxon>Bacillota</taxon>
        <taxon>Bacilli</taxon>
        <taxon>Lactobacillales</taxon>
        <taxon>Streptococcaceae</taxon>
        <taxon>Streptococcus</taxon>
    </lineage>
</organism>
<dbReference type="Gene3D" id="1.10.10.10">
    <property type="entry name" value="Winged helix-like DNA-binding domain superfamily/Winged helix DNA-binding domain"/>
    <property type="match status" value="2"/>
</dbReference>
<dbReference type="KEGG" id="spei:EHW89_07750"/>
<feature type="domain" description="PRD" evidence="7">
    <location>
        <begin position="170"/>
        <end position="273"/>
    </location>
</feature>
<keyword evidence="4" id="KW-0804">Transcription</keyword>
<dbReference type="Gene3D" id="3.40.930.10">
    <property type="entry name" value="Mannitol-specific EII, Chain A"/>
    <property type="match status" value="1"/>
</dbReference>
<feature type="domain" description="PRD" evidence="7">
    <location>
        <begin position="283"/>
        <end position="390"/>
    </location>
</feature>
<dbReference type="InterPro" id="IPR036634">
    <property type="entry name" value="PRD_sf"/>
</dbReference>
<dbReference type="RefSeq" id="WP_126467696.1">
    <property type="nucleotide sequence ID" value="NZ_CP034543.1"/>
</dbReference>
<dbReference type="GO" id="GO:0003700">
    <property type="term" value="F:DNA-binding transcription factor activity"/>
    <property type="evidence" value="ECO:0007669"/>
    <property type="project" value="InterPro"/>
</dbReference>
<dbReference type="InterPro" id="IPR036390">
    <property type="entry name" value="WH_DNA-bd_sf"/>
</dbReference>
<dbReference type="InterPro" id="IPR036388">
    <property type="entry name" value="WH-like_DNA-bd_sf"/>
</dbReference>
<evidence type="ECO:0000259" key="6">
    <source>
        <dbReference type="PROSITE" id="PS51094"/>
    </source>
</evidence>
<keyword evidence="9" id="KW-1185">Reference proteome</keyword>
<dbReference type="SUPFAM" id="SSF55804">
    <property type="entry name" value="Phoshotransferase/anion transport protein"/>
    <property type="match status" value="1"/>
</dbReference>
<dbReference type="InterPro" id="IPR007737">
    <property type="entry name" value="Mga_HTH"/>
</dbReference>
<dbReference type="SUPFAM" id="SSF46785">
    <property type="entry name" value="Winged helix' DNA-binding domain"/>
    <property type="match status" value="1"/>
</dbReference>
<dbReference type="Pfam" id="PF08279">
    <property type="entry name" value="HTH_11"/>
    <property type="match status" value="1"/>
</dbReference>
<protein>
    <submittedName>
        <fullName evidence="8">PRD domain-containing protein</fullName>
    </submittedName>
</protein>
<dbReference type="InterPro" id="IPR016152">
    <property type="entry name" value="PTrfase/Anion_transptr"/>
</dbReference>
<dbReference type="InterPro" id="IPR013196">
    <property type="entry name" value="HTH_11"/>
</dbReference>
<evidence type="ECO:0000313" key="8">
    <source>
        <dbReference type="EMBL" id="AZQ42340.1"/>
    </source>
</evidence>
<dbReference type="Gene3D" id="1.10.1790.10">
    <property type="entry name" value="PRD domain"/>
    <property type="match status" value="2"/>
</dbReference>
<dbReference type="Pfam" id="PF05043">
    <property type="entry name" value="Mga"/>
    <property type="match status" value="1"/>
</dbReference>
<accession>A0A3Q9F4F4</accession>
<dbReference type="InterPro" id="IPR001034">
    <property type="entry name" value="DeoR_HTH"/>
</dbReference>
<dbReference type="Pfam" id="PF00874">
    <property type="entry name" value="PRD"/>
    <property type="match status" value="2"/>
</dbReference>
<feature type="domain" description="PTS EIIA type-2" evidence="6">
    <location>
        <begin position="494"/>
        <end position="633"/>
    </location>
</feature>
<dbReference type="AlphaFoldDB" id="A0A3Q9F4F4"/>
<sequence length="637" mass="73812">MNKKQEKLLFILSEHGTLTANELAQQLNLSIRTIKYYIKELNDEFDGGIITSSQKGYTVKTPISKLLIQDIDIEDSPKDRQSKILIKILNSSDKFDLFDLSEEMFISYSTLQIELKKIKHQLSKFDLDMQVKNNHIYIISTEKNKRKLISSLLYNQSNIDFMNYATIQSLFPNIDVNYLKTIIISILEENQYFINDYSLINFILHVTIMVDRIKHNNFTNYHGEIPSVSESTYKICKLLSEKIEERFSITFSEFEITELVILLISRANQINYDTTNLVKVQNYIGTEVSTLVALILKKLNQIYFIKIEENSEFILRFSLHIKNLLIRASNNYLSKNPLVESIKIQAPLIYDISVTIASIIQEQTKLTINDDEIAYIAFHLGSLIETQKQLVTTLTAILYCPNYYQTAKTLATKLSEFFGKRLLIKDIVNEEESIPNPLDVDLIITTVPINKKINCPTQTTTLFFNQHDKDKINRSLDSIIKSKQKGEFEEKLRELITPELFKINMKINNRYDAINYMVETLQQNGYVNNDFMHKIMEREKLSSTAFNQFAIPHSLSMEALKTGISILINPKGIEWDSQNVQLVLMLCFSPNQRTLFNEIFEPLTNILIEPVSFARIIKSNNYDEFIINLLSSNSLFN</sequence>
<dbReference type="PROSITE" id="PS51094">
    <property type="entry name" value="PTS_EIIA_TYPE_2"/>
    <property type="match status" value="1"/>
</dbReference>
<feature type="domain" description="HTH deoR-type" evidence="5">
    <location>
        <begin position="1"/>
        <end position="59"/>
    </location>
</feature>
<reference evidence="9" key="1">
    <citation type="submission" date="2018-12" db="EMBL/GenBank/DDBJ databases">
        <title>Genome sequencing of Streptococcus sp. KCOM 2412 (= ChDC F135).</title>
        <authorList>
            <person name="Kook J.-K."/>
            <person name="Park S.-N."/>
            <person name="Lim Y.K."/>
        </authorList>
    </citation>
    <scope>NUCLEOTIDE SEQUENCE [LARGE SCALE GENOMIC DNA]</scope>
    <source>
        <strain evidence="9">KCOM 2412</strain>
    </source>
</reference>
<dbReference type="EMBL" id="CP034543">
    <property type="protein sequence ID" value="AZQ42340.1"/>
    <property type="molecule type" value="Genomic_DNA"/>
</dbReference>
<dbReference type="PROSITE" id="PS51372">
    <property type="entry name" value="PRD_2"/>
    <property type="match status" value="2"/>
</dbReference>
<evidence type="ECO:0000259" key="5">
    <source>
        <dbReference type="PROSITE" id="PS51000"/>
    </source>
</evidence>
<proteinExistence type="predicted"/>
<evidence type="ECO:0000256" key="1">
    <source>
        <dbReference type="ARBA" id="ARBA00022737"/>
    </source>
</evidence>
<name>A0A3Q9F4F4_9STRE</name>
<dbReference type="InterPro" id="IPR002178">
    <property type="entry name" value="PTS_EIIA_type-2_dom"/>
</dbReference>
<keyword evidence="2" id="KW-0805">Transcription regulation</keyword>
<dbReference type="PANTHER" id="PTHR30185:SF12">
    <property type="entry name" value="TRANSCRIPTIONAL REGULATOR MANR"/>
    <property type="match status" value="1"/>
</dbReference>
<evidence type="ECO:0000256" key="2">
    <source>
        <dbReference type="ARBA" id="ARBA00023015"/>
    </source>
</evidence>
<keyword evidence="3" id="KW-0010">Activator</keyword>
<dbReference type="Proteomes" id="UP000272924">
    <property type="component" value="Chromosome"/>
</dbReference>
<evidence type="ECO:0000259" key="7">
    <source>
        <dbReference type="PROSITE" id="PS51372"/>
    </source>
</evidence>
<dbReference type="SUPFAM" id="SSF63520">
    <property type="entry name" value="PTS-regulatory domain, PRD"/>
    <property type="match status" value="2"/>
</dbReference>
<dbReference type="Pfam" id="PF00359">
    <property type="entry name" value="PTS_EIIA_2"/>
    <property type="match status" value="1"/>
</dbReference>
<dbReference type="PROSITE" id="PS51000">
    <property type="entry name" value="HTH_DEOR_2"/>
    <property type="match status" value="1"/>
</dbReference>
<dbReference type="InterPro" id="IPR050661">
    <property type="entry name" value="BglG_antiterminators"/>
</dbReference>